<evidence type="ECO:0000256" key="7">
    <source>
        <dbReference type="RuleBase" id="RU366044"/>
    </source>
</evidence>
<evidence type="ECO:0000256" key="6">
    <source>
        <dbReference type="ARBA" id="ARBA00023242"/>
    </source>
</evidence>
<feature type="compositionally biased region" description="Pro residues" evidence="8">
    <location>
        <begin position="26"/>
        <end position="37"/>
    </location>
</feature>
<dbReference type="GO" id="GO:0003677">
    <property type="term" value="F:DNA binding"/>
    <property type="evidence" value="ECO:0007669"/>
    <property type="project" value="UniProtKB-KW"/>
</dbReference>
<keyword evidence="4 7" id="KW-0238">DNA-binding</keyword>
<comment type="function">
    <text evidence="7">TFIIF is a general transcription initiation factor that binds to RNA polymerase II and helps to recruit it to the initiation complex in collaboration with TFIIB. It promotes transcription elongation.</text>
</comment>
<comment type="similarity">
    <text evidence="2 7">Belongs to the TFIIF alpha subunit family.</text>
</comment>
<proteinExistence type="inferred from homology"/>
<feature type="compositionally biased region" description="Polar residues" evidence="8">
    <location>
        <begin position="572"/>
        <end position="581"/>
    </location>
</feature>
<dbReference type="PANTHER" id="PTHR13011:SF0">
    <property type="entry name" value="GENERAL TRANSCRIPTION FACTOR IIF SUBUNIT 1"/>
    <property type="match status" value="1"/>
</dbReference>
<protein>
    <recommendedName>
        <fullName evidence="7">Transcription initiation factor IIF subunit alpha</fullName>
    </recommendedName>
</protein>
<reference evidence="9 10" key="1">
    <citation type="journal article" date="2016" name="Mol. Biol. Evol.">
        <title>Comparative Genomics of Early-Diverging Mushroom-Forming Fungi Provides Insights into the Origins of Lignocellulose Decay Capabilities.</title>
        <authorList>
            <person name="Nagy L.G."/>
            <person name="Riley R."/>
            <person name="Tritt A."/>
            <person name="Adam C."/>
            <person name="Daum C."/>
            <person name="Floudas D."/>
            <person name="Sun H."/>
            <person name="Yadav J.S."/>
            <person name="Pangilinan J."/>
            <person name="Larsson K.H."/>
            <person name="Matsuura K."/>
            <person name="Barry K."/>
            <person name="Labutti K."/>
            <person name="Kuo R."/>
            <person name="Ohm R.A."/>
            <person name="Bhattacharya S.S."/>
            <person name="Shirouzu T."/>
            <person name="Yoshinaga Y."/>
            <person name="Martin F.M."/>
            <person name="Grigoriev I.V."/>
            <person name="Hibbett D.S."/>
        </authorList>
    </citation>
    <scope>NUCLEOTIDE SEQUENCE [LARGE SCALE GENOMIC DNA]</scope>
    <source>
        <strain evidence="9 10">HHB12733</strain>
    </source>
</reference>
<feature type="compositionally biased region" description="Acidic residues" evidence="8">
    <location>
        <begin position="464"/>
        <end position="473"/>
    </location>
</feature>
<feature type="compositionally biased region" description="Basic and acidic residues" evidence="8">
    <location>
        <begin position="392"/>
        <end position="401"/>
    </location>
</feature>
<evidence type="ECO:0000256" key="2">
    <source>
        <dbReference type="ARBA" id="ARBA00005249"/>
    </source>
</evidence>
<dbReference type="STRING" id="1353952.A0A165IL18"/>
<evidence type="ECO:0000313" key="10">
    <source>
        <dbReference type="Proteomes" id="UP000076842"/>
    </source>
</evidence>
<dbReference type="OrthoDB" id="76676at2759"/>
<dbReference type="InParanoid" id="A0A165IL18"/>
<dbReference type="AlphaFoldDB" id="A0A165IL18"/>
<feature type="compositionally biased region" description="Basic and acidic residues" evidence="8">
    <location>
        <begin position="159"/>
        <end position="173"/>
    </location>
</feature>
<evidence type="ECO:0000256" key="8">
    <source>
        <dbReference type="SAM" id="MobiDB-lite"/>
    </source>
</evidence>
<feature type="compositionally biased region" description="Acidic residues" evidence="8">
    <location>
        <begin position="361"/>
        <end position="391"/>
    </location>
</feature>
<dbReference type="InterPro" id="IPR011039">
    <property type="entry name" value="TFIIF_interaction"/>
</dbReference>
<feature type="region of interest" description="Disordered" evidence="8">
    <location>
        <begin position="148"/>
        <end position="179"/>
    </location>
</feature>
<feature type="compositionally biased region" description="Low complexity" evidence="8">
    <location>
        <begin position="496"/>
        <end position="515"/>
    </location>
</feature>
<evidence type="ECO:0000313" key="9">
    <source>
        <dbReference type="EMBL" id="KZT60710.1"/>
    </source>
</evidence>
<keyword evidence="6 7" id="KW-0539">Nucleus</keyword>
<dbReference type="EMBL" id="KV423928">
    <property type="protein sequence ID" value="KZT60710.1"/>
    <property type="molecule type" value="Genomic_DNA"/>
</dbReference>
<keyword evidence="3 7" id="KW-0805">Transcription regulation</keyword>
<gene>
    <name evidence="9" type="ORF">CALCODRAFT_491964</name>
</gene>
<organism evidence="9 10">
    <name type="scientific">Calocera cornea HHB12733</name>
    <dbReference type="NCBI Taxonomy" id="1353952"/>
    <lineage>
        <taxon>Eukaryota</taxon>
        <taxon>Fungi</taxon>
        <taxon>Dikarya</taxon>
        <taxon>Basidiomycota</taxon>
        <taxon>Agaricomycotina</taxon>
        <taxon>Dacrymycetes</taxon>
        <taxon>Dacrymycetales</taxon>
        <taxon>Dacrymycetaceae</taxon>
        <taxon>Calocera</taxon>
    </lineage>
</organism>
<sequence>MAARLKAEFKNEPMELKPLGRRPQQPVRPPPPRPPPNRSGQSKAFVHSDVKPKVESKPLPEDPPGTYTDFVITSSGISEWRHDMMRFKPTNVNQVVNPMDWIRPVKLNRKELKKNYKAVEKEQPAKPLLGLDGKPVIGPDGKIVMVGGPDGLLPNGRPRPKDIGKGKDKDAPKRKFKRTKTRQVFRVSDEVRQVRREERHPWVMQSGDGTQVWEGRLEDRGPQLQVLLFQSQKEGFVAVPLNKWYTFKEPPKHTILTLDQAEQFEKDMAKNSDIQRWMMRKTGGKVSEATQLTLKRESSAEPARPRTTSDGSILSRSGTRMLQVRTGNTADYGDNGDDDEGAEGAGSRRRRERERGGGGDGDYDEFEYEEEFQDDDEGAVLPDDEEEDEETKELKEKEARMMRAANAVNDENRMDNDNQEEEDDDDEDELNDAGKAMKKALRLWEKGAYADEDDDDNKNPYLSSEEEEEEEEGTASGTSTPLPTGVLPQASTPAKSGTPRPSGSGSKPGSRSISRAGSPVGGRSSNGISGASVLAHRATSPPPGTSRLPAVGGVAPRALSPLAAEAGGRRASSPTRTTPATGSLKRKAPDDVASPPGGRGSSPGAVTAASPGSSTTPNKRPRTLPKVTVPASLVFEKAIPPGPIIAFLRMKPRTTGDCVKNFKDWFKEDARNKNVLSFWIKQIAKLDNSSGESVLKLHDDAKLAQMGIEF</sequence>
<keyword evidence="10" id="KW-1185">Reference proteome</keyword>
<keyword evidence="5 7" id="KW-0804">Transcription</keyword>
<accession>A0A165IL18</accession>
<feature type="compositionally biased region" description="Acidic residues" evidence="8">
    <location>
        <begin position="417"/>
        <end position="431"/>
    </location>
</feature>
<dbReference type="Pfam" id="PF05793">
    <property type="entry name" value="TFIIF_alpha"/>
    <property type="match status" value="1"/>
</dbReference>
<feature type="region of interest" description="Disordered" evidence="8">
    <location>
        <begin position="446"/>
        <end position="625"/>
    </location>
</feature>
<name>A0A165IL18_9BASI</name>
<feature type="compositionally biased region" description="Basic and acidic residues" evidence="8">
    <location>
        <begin position="1"/>
        <end position="15"/>
    </location>
</feature>
<dbReference type="GO" id="GO:0006367">
    <property type="term" value="P:transcription initiation at RNA polymerase II promoter"/>
    <property type="evidence" value="ECO:0007669"/>
    <property type="project" value="InterPro"/>
</dbReference>
<feature type="region of interest" description="Disordered" evidence="8">
    <location>
        <begin position="282"/>
        <end position="434"/>
    </location>
</feature>
<dbReference type="GO" id="GO:0032968">
    <property type="term" value="P:positive regulation of transcription elongation by RNA polymerase II"/>
    <property type="evidence" value="ECO:0007669"/>
    <property type="project" value="InterPro"/>
</dbReference>
<dbReference type="GO" id="GO:0005674">
    <property type="term" value="C:transcription factor TFIIF complex"/>
    <property type="evidence" value="ECO:0007669"/>
    <property type="project" value="TreeGrafter"/>
</dbReference>
<dbReference type="PANTHER" id="PTHR13011">
    <property type="entry name" value="TFIIF-ALPHA"/>
    <property type="match status" value="1"/>
</dbReference>
<feature type="region of interest" description="Disordered" evidence="8">
    <location>
        <begin position="1"/>
        <end position="67"/>
    </location>
</feature>
<dbReference type="Proteomes" id="UP000076842">
    <property type="component" value="Unassembled WGS sequence"/>
</dbReference>
<dbReference type="GO" id="GO:0016251">
    <property type="term" value="F:RNA polymerase II general transcription initiation factor activity"/>
    <property type="evidence" value="ECO:0007669"/>
    <property type="project" value="TreeGrafter"/>
</dbReference>
<dbReference type="InterPro" id="IPR008851">
    <property type="entry name" value="TFIIF-alpha"/>
</dbReference>
<dbReference type="SUPFAM" id="SSF50916">
    <property type="entry name" value="Rap30/74 interaction domains"/>
    <property type="match status" value="1"/>
</dbReference>
<feature type="compositionally biased region" description="Polar residues" evidence="8">
    <location>
        <begin position="306"/>
        <end position="320"/>
    </location>
</feature>
<evidence type="ECO:0000256" key="1">
    <source>
        <dbReference type="ARBA" id="ARBA00004123"/>
    </source>
</evidence>
<evidence type="ECO:0000256" key="4">
    <source>
        <dbReference type="ARBA" id="ARBA00023125"/>
    </source>
</evidence>
<dbReference type="GO" id="GO:0001096">
    <property type="term" value="F:TFIIF-class transcription factor complex binding"/>
    <property type="evidence" value="ECO:0007669"/>
    <property type="project" value="TreeGrafter"/>
</dbReference>
<evidence type="ECO:0000256" key="5">
    <source>
        <dbReference type="ARBA" id="ARBA00023163"/>
    </source>
</evidence>
<feature type="compositionally biased region" description="Basic and acidic residues" evidence="8">
    <location>
        <begin position="46"/>
        <end position="60"/>
    </location>
</feature>
<comment type="subcellular location">
    <subcellularLocation>
        <location evidence="1 7">Nucleus</location>
    </subcellularLocation>
</comment>
<evidence type="ECO:0000256" key="3">
    <source>
        <dbReference type="ARBA" id="ARBA00023015"/>
    </source>
</evidence>